<dbReference type="Proteomes" id="UP000663288">
    <property type="component" value="Segment"/>
</dbReference>
<accession>A0A873WDV7</accession>
<protein>
    <submittedName>
        <fullName evidence="1">Structural protein</fullName>
    </submittedName>
</protein>
<keyword evidence="2" id="KW-1185">Reference proteome</keyword>
<organism evidence="1 2">
    <name type="scientific">Synechococcus phage S-H9-1</name>
    <dbReference type="NCBI Taxonomy" id="2783674"/>
    <lineage>
        <taxon>Viruses</taxon>
        <taxon>Duplodnaviria</taxon>
        <taxon>Heunggongvirae</taxon>
        <taxon>Uroviricota</taxon>
        <taxon>Caudoviricetes</taxon>
        <taxon>Pantevenvirales</taxon>
        <taxon>Kyanoviridae</taxon>
        <taxon>Scyllavirus</taxon>
        <taxon>Scyllavirus aitchnine</taxon>
    </lineage>
</organism>
<dbReference type="EMBL" id="MW117966">
    <property type="protein sequence ID" value="QPB08178.1"/>
    <property type="molecule type" value="Genomic_DNA"/>
</dbReference>
<proteinExistence type="predicted"/>
<dbReference type="RefSeq" id="YP_010669594.1">
    <property type="nucleotide sequence ID" value="NC_070961.1"/>
</dbReference>
<dbReference type="KEGG" id="vg:77945777"/>
<evidence type="ECO:0000313" key="1">
    <source>
        <dbReference type="EMBL" id="QPB08178.1"/>
    </source>
</evidence>
<dbReference type="GeneID" id="77945777"/>
<sequence length="228" mass="23707">MSLYSRAETQAQSIKVLNTTEKASVAKYESDGTLVAHDGNTNATAGAEGNAAIQSRVVFIDAVEATLAENTERGLNAPGWWQYTSYTDASGETRHKCQHLAAFKSAPANTADSDDTIAADAAASITINTQPADVSGAADPFTGTFDVSGAAVTFSSGTGLYQWQRQTASGTRWTNVTDAGVFSGATTATLTLTAAAKADYDGYKFRVKITSTTGAEEVVSDAATLTYA</sequence>
<reference evidence="1" key="1">
    <citation type="submission" date="2020-10" db="EMBL/GenBank/DDBJ databases">
        <title>The Isolation and Genome Sequence of a Novel Cyanophage S-H9-1 from the Yellow Sea, China.</title>
        <authorList>
            <person name="Jiang T."/>
        </authorList>
    </citation>
    <scope>NUCLEOTIDE SEQUENCE</scope>
</reference>
<name>A0A873WDV7_9CAUD</name>
<evidence type="ECO:0000313" key="2">
    <source>
        <dbReference type="Proteomes" id="UP000663288"/>
    </source>
</evidence>